<evidence type="ECO:0000256" key="2">
    <source>
        <dbReference type="SAM" id="Phobius"/>
    </source>
</evidence>
<reference evidence="4" key="1">
    <citation type="submission" date="2019-12" db="EMBL/GenBank/DDBJ databases">
        <title>Genome sequencing and annotation of Brassica cretica.</title>
        <authorList>
            <person name="Studholme D.J."/>
            <person name="Sarris P.F."/>
        </authorList>
    </citation>
    <scope>NUCLEOTIDE SEQUENCE</scope>
    <source>
        <strain evidence="4">PFS-102/07</strain>
        <tissue evidence="4">Leaf</tissue>
    </source>
</reference>
<comment type="caution">
    <text evidence="4">The sequence shown here is derived from an EMBL/GenBank/DDBJ whole genome shotgun (WGS) entry which is preliminary data.</text>
</comment>
<dbReference type="PANTHER" id="PTHR33927">
    <property type="entry name" value="TRANSMEMBRANE PROTEIN"/>
    <property type="match status" value="1"/>
</dbReference>
<feature type="domain" description="Fungal lipase-type" evidence="3">
    <location>
        <begin position="166"/>
        <end position="244"/>
    </location>
</feature>
<sequence>MDEEDKNVTRCFSFTRITKKKKKKEEEKVIVSREIAKRWRDLSGQNHWKGLLQPLDQDLRQYIIHYGEMAQAGYDTFNINTESKYAGASIYSRKDFFAKVGLEKAHPYTKYKVTKFLYATSEIHVPEAFLLFPVSREGWSKESNWMGYVAVTDDQGTAVLGRRDIVIAWRGSVQPLEWVSDFDFSLVNAKKIFGEKYNQVQIHQGWHSIYMSEDERSHFNKANARDQVLQELGRLLEKYKDEEINPHANPFAIFTNDQNRNANAEREKSSSRFQLIRKASKVSPSSILHSMSRTSSHFCDLDLDNEEEEEDDDNIYYIEEGGTKEGGEQHSEQPQQPPILKKRASRLSIILLDQGLFTVYKRLFVTSLFLNVLALVLAATGRFTYARNRASLFSLANILVLTLCRSEAFLRLIFYLTVKILGHSFVPLRIKTTVTSLLQSLGGIHSGCGVSSIAWLVYALVLTLQDRDNASTAIIAVASAILSLLCLTSLAAFPLVRHLHHNVFERVHRFSGWAALGLVWAFIVLTISYDPKSRSYTDDLGSKLIKTQDFWFTLAITVAVVLPWLSVRRVPVDVSSLSGHASLIKFRGGVKSGILGRISPSPLSEWHAFGIISDGKTTHMMLAGAVGDFTKSLVSKPPTHLWVRTVHFAGLPYLVNLYDK</sequence>
<proteinExistence type="predicted"/>
<accession>A0A8S9JR85</accession>
<feature type="transmembrane region" description="Helical" evidence="2">
    <location>
        <begin position="363"/>
        <end position="385"/>
    </location>
</feature>
<keyword evidence="2" id="KW-0812">Transmembrane</keyword>
<feature type="transmembrane region" description="Helical" evidence="2">
    <location>
        <begin position="392"/>
        <end position="417"/>
    </location>
</feature>
<feature type="transmembrane region" description="Helical" evidence="2">
    <location>
        <begin position="473"/>
        <end position="495"/>
    </location>
</feature>
<dbReference type="AlphaFoldDB" id="A0A8S9JR85"/>
<feature type="transmembrane region" description="Helical" evidence="2">
    <location>
        <begin position="510"/>
        <end position="529"/>
    </location>
</feature>
<evidence type="ECO:0000313" key="4">
    <source>
        <dbReference type="EMBL" id="KAF2584269.1"/>
    </source>
</evidence>
<dbReference type="InterPro" id="IPR029058">
    <property type="entry name" value="AB_hydrolase_fold"/>
</dbReference>
<organism evidence="4">
    <name type="scientific">Brassica cretica</name>
    <name type="common">Mustard</name>
    <dbReference type="NCBI Taxonomy" id="69181"/>
    <lineage>
        <taxon>Eukaryota</taxon>
        <taxon>Viridiplantae</taxon>
        <taxon>Streptophyta</taxon>
        <taxon>Embryophyta</taxon>
        <taxon>Tracheophyta</taxon>
        <taxon>Spermatophyta</taxon>
        <taxon>Magnoliopsida</taxon>
        <taxon>eudicotyledons</taxon>
        <taxon>Gunneridae</taxon>
        <taxon>Pentapetalae</taxon>
        <taxon>rosids</taxon>
        <taxon>malvids</taxon>
        <taxon>Brassicales</taxon>
        <taxon>Brassicaceae</taxon>
        <taxon>Brassiceae</taxon>
        <taxon>Brassica</taxon>
    </lineage>
</organism>
<feature type="non-terminal residue" evidence="4">
    <location>
        <position position="1"/>
    </location>
</feature>
<dbReference type="GO" id="GO:0016787">
    <property type="term" value="F:hydrolase activity"/>
    <property type="evidence" value="ECO:0007669"/>
    <property type="project" value="UniProtKB-KW"/>
</dbReference>
<dbReference type="Gene3D" id="3.40.50.1820">
    <property type="entry name" value="alpha/beta hydrolase"/>
    <property type="match status" value="1"/>
</dbReference>
<evidence type="ECO:0000256" key="1">
    <source>
        <dbReference type="ARBA" id="ARBA00022801"/>
    </source>
</evidence>
<gene>
    <name evidence="4" type="ORF">F2Q70_00034567</name>
</gene>
<dbReference type="SUPFAM" id="SSF53474">
    <property type="entry name" value="alpha/beta-Hydrolases"/>
    <property type="match status" value="1"/>
</dbReference>
<dbReference type="EMBL" id="QGKY02000246">
    <property type="protein sequence ID" value="KAF2584269.1"/>
    <property type="molecule type" value="Genomic_DNA"/>
</dbReference>
<dbReference type="PANTHER" id="PTHR33927:SF1">
    <property type="entry name" value="TRANSMEMBRANE PROTEIN"/>
    <property type="match status" value="1"/>
</dbReference>
<feature type="transmembrane region" description="Helical" evidence="2">
    <location>
        <begin position="437"/>
        <end position="461"/>
    </location>
</feature>
<dbReference type="InterPro" id="IPR052979">
    <property type="entry name" value="Adenylate-forming_domain"/>
</dbReference>
<dbReference type="Pfam" id="PF01764">
    <property type="entry name" value="Lipase_3"/>
    <property type="match status" value="1"/>
</dbReference>
<dbReference type="GO" id="GO:0006629">
    <property type="term" value="P:lipid metabolic process"/>
    <property type="evidence" value="ECO:0007669"/>
    <property type="project" value="InterPro"/>
</dbReference>
<dbReference type="InterPro" id="IPR002921">
    <property type="entry name" value="Fungal_lipase-type"/>
</dbReference>
<keyword evidence="2" id="KW-1133">Transmembrane helix</keyword>
<protein>
    <recommendedName>
        <fullName evidence="3">Fungal lipase-type domain-containing protein</fullName>
    </recommendedName>
</protein>
<evidence type="ECO:0000259" key="3">
    <source>
        <dbReference type="Pfam" id="PF01764"/>
    </source>
</evidence>
<name>A0A8S9JR85_BRACR</name>
<feature type="transmembrane region" description="Helical" evidence="2">
    <location>
        <begin position="550"/>
        <end position="567"/>
    </location>
</feature>
<keyword evidence="2" id="KW-0472">Membrane</keyword>
<keyword evidence="1" id="KW-0378">Hydrolase</keyword>